<feature type="region of interest" description="Disordered" evidence="1">
    <location>
        <begin position="237"/>
        <end position="299"/>
    </location>
</feature>
<evidence type="ECO:0000256" key="1">
    <source>
        <dbReference type="SAM" id="MobiDB-lite"/>
    </source>
</evidence>
<name>A0A267G9B0_9PLAT</name>
<dbReference type="Proteomes" id="UP000215902">
    <property type="component" value="Unassembled WGS sequence"/>
</dbReference>
<feature type="compositionally biased region" description="Polar residues" evidence="1">
    <location>
        <begin position="160"/>
        <end position="170"/>
    </location>
</feature>
<feature type="compositionally biased region" description="Basic and acidic residues" evidence="1">
    <location>
        <begin position="171"/>
        <end position="182"/>
    </location>
</feature>
<protein>
    <submittedName>
        <fullName evidence="2">Uncharacterized protein</fullName>
    </submittedName>
</protein>
<evidence type="ECO:0000313" key="2">
    <source>
        <dbReference type="EMBL" id="PAA82635.1"/>
    </source>
</evidence>
<proteinExistence type="predicted"/>
<feature type="compositionally biased region" description="Polar residues" evidence="1">
    <location>
        <begin position="129"/>
        <end position="139"/>
    </location>
</feature>
<feature type="non-terminal residue" evidence="2">
    <location>
        <position position="1"/>
    </location>
</feature>
<gene>
    <name evidence="2" type="ORF">BOX15_Mlig025428g1</name>
</gene>
<feature type="compositionally biased region" description="Basic residues" evidence="1">
    <location>
        <begin position="147"/>
        <end position="159"/>
    </location>
</feature>
<accession>A0A267G9B0</accession>
<organism evidence="2 3">
    <name type="scientific">Macrostomum lignano</name>
    <dbReference type="NCBI Taxonomy" id="282301"/>
    <lineage>
        <taxon>Eukaryota</taxon>
        <taxon>Metazoa</taxon>
        <taxon>Spiralia</taxon>
        <taxon>Lophotrochozoa</taxon>
        <taxon>Platyhelminthes</taxon>
        <taxon>Rhabditophora</taxon>
        <taxon>Macrostomorpha</taxon>
        <taxon>Macrostomida</taxon>
        <taxon>Macrostomidae</taxon>
        <taxon>Macrostomum</taxon>
    </lineage>
</organism>
<evidence type="ECO:0000313" key="3">
    <source>
        <dbReference type="Proteomes" id="UP000215902"/>
    </source>
</evidence>
<dbReference type="AlphaFoldDB" id="A0A267G9B0"/>
<comment type="caution">
    <text evidence="2">The sequence shown here is derived from an EMBL/GenBank/DDBJ whole genome shotgun (WGS) entry which is preliminary data.</text>
</comment>
<reference evidence="2 3" key="1">
    <citation type="submission" date="2017-06" db="EMBL/GenBank/DDBJ databases">
        <title>A platform for efficient transgenesis in Macrostomum lignano, a flatworm model organism for stem cell research.</title>
        <authorList>
            <person name="Berezikov E."/>
        </authorList>
    </citation>
    <scope>NUCLEOTIDE SEQUENCE [LARGE SCALE GENOMIC DNA]</scope>
    <source>
        <strain evidence="2">DV1</strain>
        <tissue evidence="2">Whole organism</tissue>
    </source>
</reference>
<feature type="compositionally biased region" description="Basic and acidic residues" evidence="1">
    <location>
        <begin position="285"/>
        <end position="299"/>
    </location>
</feature>
<sequence length="299" mass="33861">SLQLSHSRTPSAGVNYLLGLKQGEIMTSVAYHSLNYTIDKVAKWMAASDSQVCLFADDTSASTLSSPSMTTNTTVEQGRQMLIDRLKFDAVTRMKSLLRSTTNQENNHNEFKKKYSDRRAAAVDACSDDSLNCNQNNRGRGTEAEHRRKTHTDSRHRRQSQPSNSHSVVKQRQDSGDGSGEFKEDKYLERIIERATQEIRSAIYKLSAENKLPEKCHLKMKLSIKPQQTVGEVNSPIEETGRHQGGGQPDSRGHRVSNSGRHHRTSQKDDSGRPHREKRAASTSNKRDHREQRKDKRKH</sequence>
<dbReference type="EMBL" id="NIVC01000460">
    <property type="protein sequence ID" value="PAA82635.1"/>
    <property type="molecule type" value="Genomic_DNA"/>
</dbReference>
<feature type="region of interest" description="Disordered" evidence="1">
    <location>
        <begin position="128"/>
        <end position="182"/>
    </location>
</feature>
<keyword evidence="3" id="KW-1185">Reference proteome</keyword>